<dbReference type="eggNOG" id="ENOG502TCZA">
    <property type="taxonomic scope" value="Eukaryota"/>
</dbReference>
<dbReference type="Proteomes" id="UP000000673">
    <property type="component" value="Unassembled WGS sequence"/>
</dbReference>
<name>W5JUZ4_ANODA</name>
<feature type="chain" id="PRO_5010156009" description="Secreted protein" evidence="1">
    <location>
        <begin position="19"/>
        <end position="369"/>
    </location>
</feature>
<dbReference type="EnsemblMetazoa" id="ADAC000212-RA">
    <property type="protein sequence ID" value="ADAC000212-PA"/>
    <property type="gene ID" value="ADAC000212"/>
</dbReference>
<sequence>MKLQTAVLLLVASSFCIASPIPRPLEARREIPEEILDLAFETFVTIFRTVQGTYPPELLEQLAKELLVTGGRFEFSDELSAQLDAKSVEVKSNLKHALEEIAFAAAGVDALDEETAGKVRLYLDYSVDVLINAIPLDVVEQLLVEVLQNGGSFDFTPELEATLLGALAAVKEEVRKIVDYEFEVFEELIGLDDELRALINQAIDYLADETYQAIPWKLLEDIVYEVIENEGSVELSDSLNVRVEETLESLRQKLREVLESLEEMLFPPRSARVLPEETLQLIYDSLLTMFNKLTEAQLLYQAVDSVVDEVYKIMPWSLFEEIVYTIVSNDGQVDFPADLVDRINSTIDQMAAELKEIMDKATDLLVPKH</sequence>
<dbReference type="VEuPathDB" id="VectorBase:ADAC000212"/>
<reference evidence="2" key="2">
    <citation type="submission" date="2010-05" db="EMBL/GenBank/DDBJ databases">
        <authorList>
            <person name="Almeida L.G."/>
            <person name="Nicolas M.F."/>
            <person name="Souza R.C."/>
            <person name="Vasconcelos A.T.R."/>
        </authorList>
    </citation>
    <scope>NUCLEOTIDE SEQUENCE</scope>
</reference>
<evidence type="ECO:0000313" key="2">
    <source>
        <dbReference type="EMBL" id="ETN67951.1"/>
    </source>
</evidence>
<proteinExistence type="predicted"/>
<keyword evidence="1" id="KW-0732">Signal</keyword>
<reference evidence="2" key="3">
    <citation type="journal article" date="2013" name="Nucleic Acids Res.">
        <title>The genome of Anopheles darlingi, the main neotropical malaria vector.</title>
        <authorList>
            <person name="Marinotti O."/>
            <person name="Cerqueira G.C."/>
            <person name="de Almeida L.G."/>
            <person name="Ferro M.I."/>
            <person name="Loreto E.L."/>
            <person name="Zaha A."/>
            <person name="Teixeira S.M."/>
            <person name="Wespiser A.R."/>
            <person name="Almeida E Silva A."/>
            <person name="Schlindwein A.D."/>
            <person name="Pacheco A.C."/>
            <person name="Silva A.L."/>
            <person name="Graveley B.R."/>
            <person name="Walenz B.P."/>
            <person name="Lima Bde A."/>
            <person name="Ribeiro C.A."/>
            <person name="Nunes-Silva C.G."/>
            <person name="de Carvalho C.R."/>
            <person name="Soares C.M."/>
            <person name="de Menezes C.B."/>
            <person name="Matiolli C."/>
            <person name="Caffrey D."/>
            <person name="Araujo D.A."/>
            <person name="de Oliveira D.M."/>
            <person name="Golenbock D."/>
            <person name="Grisard E.C."/>
            <person name="Fantinatti-Garboggini F."/>
            <person name="de Carvalho F.M."/>
            <person name="Barcellos F.G."/>
            <person name="Prosdocimi F."/>
            <person name="May G."/>
            <person name="Azevedo Junior G.M."/>
            <person name="Guimaraes G.M."/>
            <person name="Goldman G.H."/>
            <person name="Padilha I.Q."/>
            <person name="Batista Jda S."/>
            <person name="Ferro J.A."/>
            <person name="Ribeiro J.M."/>
            <person name="Fietto J.L."/>
            <person name="Dabbas K.M."/>
            <person name="Cerdeira L."/>
            <person name="Agnez-Lima L.F."/>
            <person name="Brocchi M."/>
            <person name="de Carvalho M.O."/>
            <person name="Teixeira Mde M."/>
            <person name="Diniz Maia Mde M."/>
            <person name="Goldman M.H."/>
            <person name="Cruz Schneider M.P."/>
            <person name="Felipe M.S."/>
            <person name="Hungria M."/>
            <person name="Nicolas M.F."/>
            <person name="Pereira M."/>
            <person name="Montes M.A."/>
            <person name="Cantao M.E."/>
            <person name="Vincentz M."/>
            <person name="Rafael M.S."/>
            <person name="Silverman N."/>
            <person name="Stoco P.H."/>
            <person name="Souza R.C."/>
            <person name="Vicentini R."/>
            <person name="Gazzinelli R.T."/>
            <person name="Neves Rde O."/>
            <person name="Silva R."/>
            <person name="Astolfi-Filho S."/>
            <person name="Maciel T.E."/>
            <person name="Urmenyi T.P."/>
            <person name="Tadei W.P."/>
            <person name="Camargo E.P."/>
            <person name="de Vasconcelos A.T."/>
        </authorList>
    </citation>
    <scope>NUCLEOTIDE SEQUENCE</scope>
</reference>
<dbReference type="AlphaFoldDB" id="W5JUZ4"/>
<keyword evidence="4" id="KW-1185">Reference proteome</keyword>
<reference evidence="3" key="4">
    <citation type="submission" date="2015-06" db="UniProtKB">
        <authorList>
            <consortium name="EnsemblMetazoa"/>
        </authorList>
    </citation>
    <scope>IDENTIFICATION</scope>
</reference>
<evidence type="ECO:0000313" key="4">
    <source>
        <dbReference type="Proteomes" id="UP000000673"/>
    </source>
</evidence>
<accession>W5JUZ4</accession>
<protein>
    <recommendedName>
        <fullName evidence="5">Secreted protein</fullName>
    </recommendedName>
</protein>
<dbReference type="STRING" id="43151.W5JUZ4"/>
<dbReference type="HOGENOM" id="CLU_041341_0_0_1"/>
<reference evidence="2 4" key="1">
    <citation type="journal article" date="2010" name="BMC Genomics">
        <title>Combination of measures distinguishes pre-miRNAs from other stem-loops in the genome of the newly sequenced Anopheles darlingi.</title>
        <authorList>
            <person name="Mendes N.D."/>
            <person name="Freitas A.T."/>
            <person name="Vasconcelos A.T."/>
            <person name="Sagot M.F."/>
        </authorList>
    </citation>
    <scope>NUCLEOTIDE SEQUENCE</scope>
</reference>
<dbReference type="EMBL" id="ADMH02000060">
    <property type="protein sequence ID" value="ETN67951.1"/>
    <property type="molecule type" value="Genomic_DNA"/>
</dbReference>
<evidence type="ECO:0008006" key="5">
    <source>
        <dbReference type="Google" id="ProtNLM"/>
    </source>
</evidence>
<organism evidence="2">
    <name type="scientific">Anopheles darlingi</name>
    <name type="common">Mosquito</name>
    <dbReference type="NCBI Taxonomy" id="43151"/>
    <lineage>
        <taxon>Eukaryota</taxon>
        <taxon>Metazoa</taxon>
        <taxon>Ecdysozoa</taxon>
        <taxon>Arthropoda</taxon>
        <taxon>Hexapoda</taxon>
        <taxon>Insecta</taxon>
        <taxon>Pterygota</taxon>
        <taxon>Neoptera</taxon>
        <taxon>Endopterygota</taxon>
        <taxon>Diptera</taxon>
        <taxon>Nematocera</taxon>
        <taxon>Culicoidea</taxon>
        <taxon>Culicidae</taxon>
        <taxon>Anophelinae</taxon>
        <taxon>Anopheles</taxon>
    </lineage>
</organism>
<feature type="signal peptide" evidence="1">
    <location>
        <begin position="1"/>
        <end position="18"/>
    </location>
</feature>
<gene>
    <name evidence="2" type="ORF">AND_000212</name>
</gene>
<dbReference type="OMA" id="IMPWSLF"/>
<evidence type="ECO:0000313" key="3">
    <source>
        <dbReference type="EnsemblMetazoa" id="ADAC000212-PA"/>
    </source>
</evidence>
<evidence type="ECO:0000256" key="1">
    <source>
        <dbReference type="SAM" id="SignalP"/>
    </source>
</evidence>